<dbReference type="EMBL" id="BPLR01014166">
    <property type="protein sequence ID" value="GIY66893.1"/>
    <property type="molecule type" value="Genomic_DNA"/>
</dbReference>
<proteinExistence type="predicted"/>
<keyword evidence="2" id="KW-1185">Reference proteome</keyword>
<accession>A0AAV4VA15</accession>
<protein>
    <submittedName>
        <fullName evidence="1">Uncharacterized protein</fullName>
    </submittedName>
</protein>
<reference evidence="1 2" key="1">
    <citation type="submission" date="2021-06" db="EMBL/GenBank/DDBJ databases">
        <title>Caerostris extrusa draft genome.</title>
        <authorList>
            <person name="Kono N."/>
            <person name="Arakawa K."/>
        </authorList>
    </citation>
    <scope>NUCLEOTIDE SEQUENCE [LARGE SCALE GENOMIC DNA]</scope>
</reference>
<gene>
    <name evidence="1" type="ORF">CEXT_598761</name>
</gene>
<dbReference type="Proteomes" id="UP001054945">
    <property type="component" value="Unassembled WGS sequence"/>
</dbReference>
<sequence>MTALGSYLNAKTKKTHIKQGIVLDINNSENINEGNSQDTLKKVAASPDPAMNCLAFVEKHLEEQCFVANRMGILISQAYHEHDWRFGMR</sequence>
<comment type="caution">
    <text evidence="1">The sequence shown here is derived from an EMBL/GenBank/DDBJ whole genome shotgun (WGS) entry which is preliminary data.</text>
</comment>
<evidence type="ECO:0000313" key="2">
    <source>
        <dbReference type="Proteomes" id="UP001054945"/>
    </source>
</evidence>
<name>A0AAV4VA15_CAEEX</name>
<evidence type="ECO:0000313" key="1">
    <source>
        <dbReference type="EMBL" id="GIY66893.1"/>
    </source>
</evidence>
<organism evidence="1 2">
    <name type="scientific">Caerostris extrusa</name>
    <name type="common">Bark spider</name>
    <name type="synonym">Caerostris bankana</name>
    <dbReference type="NCBI Taxonomy" id="172846"/>
    <lineage>
        <taxon>Eukaryota</taxon>
        <taxon>Metazoa</taxon>
        <taxon>Ecdysozoa</taxon>
        <taxon>Arthropoda</taxon>
        <taxon>Chelicerata</taxon>
        <taxon>Arachnida</taxon>
        <taxon>Araneae</taxon>
        <taxon>Araneomorphae</taxon>
        <taxon>Entelegynae</taxon>
        <taxon>Araneoidea</taxon>
        <taxon>Araneidae</taxon>
        <taxon>Caerostris</taxon>
    </lineage>
</organism>
<dbReference type="AlphaFoldDB" id="A0AAV4VA15"/>